<keyword evidence="5" id="KW-1133">Transmembrane helix</keyword>
<dbReference type="GO" id="GO:0005524">
    <property type="term" value="F:ATP binding"/>
    <property type="evidence" value="ECO:0007669"/>
    <property type="project" value="UniProtKB-KW"/>
</dbReference>
<evidence type="ECO:0000313" key="11">
    <source>
        <dbReference type="Proteomes" id="UP001336250"/>
    </source>
</evidence>
<organism evidence="10 11">
    <name type="scientific">Aquincola agrisoli</name>
    <dbReference type="NCBI Taxonomy" id="3119538"/>
    <lineage>
        <taxon>Bacteria</taxon>
        <taxon>Pseudomonadati</taxon>
        <taxon>Pseudomonadota</taxon>
        <taxon>Betaproteobacteria</taxon>
        <taxon>Burkholderiales</taxon>
        <taxon>Sphaerotilaceae</taxon>
        <taxon>Aquincola</taxon>
    </lineage>
</organism>
<dbReference type="Proteomes" id="UP001336250">
    <property type="component" value="Unassembled WGS sequence"/>
</dbReference>
<dbReference type="Pfam" id="PF00005">
    <property type="entry name" value="ABC_tran"/>
    <property type="match status" value="1"/>
</dbReference>
<evidence type="ECO:0000256" key="7">
    <source>
        <dbReference type="ARBA" id="ARBA00038388"/>
    </source>
</evidence>
<dbReference type="PANTHER" id="PTHR24220">
    <property type="entry name" value="IMPORT ATP-BINDING PROTEIN"/>
    <property type="match status" value="1"/>
</dbReference>
<dbReference type="InterPro" id="IPR003439">
    <property type="entry name" value="ABC_transporter-like_ATP-bd"/>
</dbReference>
<reference evidence="10 11" key="1">
    <citation type="submission" date="2024-02" db="EMBL/GenBank/DDBJ databases">
        <title>Genome sequence of Aquincola sp. MAHUQ-54.</title>
        <authorList>
            <person name="Huq M.A."/>
        </authorList>
    </citation>
    <scope>NUCLEOTIDE SEQUENCE [LARGE SCALE GENOMIC DNA]</scope>
    <source>
        <strain evidence="10 11">MAHUQ-54</strain>
    </source>
</reference>
<dbReference type="RefSeq" id="WP_332289691.1">
    <property type="nucleotide sequence ID" value="NZ_JAZIBG010000028.1"/>
</dbReference>
<keyword evidence="11" id="KW-1185">Reference proteome</keyword>
<feature type="domain" description="ABC transporter" evidence="9">
    <location>
        <begin position="10"/>
        <end position="249"/>
    </location>
</feature>
<dbReference type="SUPFAM" id="SSF52540">
    <property type="entry name" value="P-loop containing nucleoside triphosphate hydrolases"/>
    <property type="match status" value="1"/>
</dbReference>
<dbReference type="InterPro" id="IPR017871">
    <property type="entry name" value="ABC_transporter-like_CS"/>
</dbReference>
<dbReference type="GO" id="GO:0005886">
    <property type="term" value="C:plasma membrane"/>
    <property type="evidence" value="ECO:0007669"/>
    <property type="project" value="TreeGrafter"/>
</dbReference>
<comment type="similarity">
    <text evidence="7">Belongs to the ABC transporter superfamily. Macrolide exporter (TC 3.A.1.122) family.</text>
</comment>
<dbReference type="FunFam" id="3.40.50.300:FF:000032">
    <property type="entry name" value="Export ABC transporter ATP-binding protein"/>
    <property type="match status" value="1"/>
</dbReference>
<keyword evidence="5" id="KW-0472">Membrane</keyword>
<evidence type="ECO:0000256" key="4">
    <source>
        <dbReference type="ARBA" id="ARBA00022840"/>
    </source>
</evidence>
<evidence type="ECO:0000256" key="3">
    <source>
        <dbReference type="ARBA" id="ARBA00022741"/>
    </source>
</evidence>
<evidence type="ECO:0000256" key="1">
    <source>
        <dbReference type="ARBA" id="ARBA00022448"/>
    </source>
</evidence>
<dbReference type="InterPro" id="IPR027417">
    <property type="entry name" value="P-loop_NTPase"/>
</dbReference>
<feature type="region of interest" description="Disordered" evidence="8">
    <location>
        <begin position="228"/>
        <end position="250"/>
    </location>
</feature>
<gene>
    <name evidence="10" type="ORF">V4F39_12130</name>
</gene>
<keyword evidence="1" id="KW-0813">Transport</keyword>
<dbReference type="GO" id="GO:0098796">
    <property type="term" value="C:membrane protein complex"/>
    <property type="evidence" value="ECO:0007669"/>
    <property type="project" value="UniProtKB-ARBA"/>
</dbReference>
<evidence type="ECO:0000256" key="5">
    <source>
        <dbReference type="ARBA" id="ARBA00022989"/>
    </source>
</evidence>
<dbReference type="CDD" id="cd03255">
    <property type="entry name" value="ABC_MJ0796_LolCDE_FtsE"/>
    <property type="match status" value="1"/>
</dbReference>
<keyword evidence="3" id="KW-0547">Nucleotide-binding</keyword>
<name>A0AAW9QHX8_9BURK</name>
<dbReference type="PROSITE" id="PS00211">
    <property type="entry name" value="ABC_TRANSPORTER_1"/>
    <property type="match status" value="1"/>
</dbReference>
<dbReference type="AlphaFoldDB" id="A0AAW9QHX8"/>
<dbReference type="InterPro" id="IPR017911">
    <property type="entry name" value="MacB-like_ATP-bd"/>
</dbReference>
<proteinExistence type="inferred from homology"/>
<dbReference type="PROSITE" id="PS50893">
    <property type="entry name" value="ABC_TRANSPORTER_2"/>
    <property type="match status" value="1"/>
</dbReference>
<keyword evidence="6" id="KW-0046">Antibiotic resistance</keyword>
<keyword evidence="5" id="KW-0812">Transmembrane</keyword>
<evidence type="ECO:0000259" key="9">
    <source>
        <dbReference type="PROSITE" id="PS50893"/>
    </source>
</evidence>
<evidence type="ECO:0000313" key="10">
    <source>
        <dbReference type="EMBL" id="MEF7614660.1"/>
    </source>
</evidence>
<dbReference type="GO" id="GO:0046677">
    <property type="term" value="P:response to antibiotic"/>
    <property type="evidence" value="ECO:0007669"/>
    <property type="project" value="UniProtKB-KW"/>
</dbReference>
<evidence type="ECO:0000256" key="2">
    <source>
        <dbReference type="ARBA" id="ARBA00022475"/>
    </source>
</evidence>
<dbReference type="InterPro" id="IPR015854">
    <property type="entry name" value="ABC_transpr_LolD-like"/>
</dbReference>
<evidence type="ECO:0000256" key="6">
    <source>
        <dbReference type="ARBA" id="ARBA00023251"/>
    </source>
</evidence>
<dbReference type="EMBL" id="JAZIBG010000028">
    <property type="protein sequence ID" value="MEF7614660.1"/>
    <property type="molecule type" value="Genomic_DNA"/>
</dbReference>
<dbReference type="GO" id="GO:0016887">
    <property type="term" value="F:ATP hydrolysis activity"/>
    <property type="evidence" value="ECO:0007669"/>
    <property type="project" value="InterPro"/>
</dbReference>
<dbReference type="GO" id="GO:0022857">
    <property type="term" value="F:transmembrane transporter activity"/>
    <property type="evidence" value="ECO:0007669"/>
    <property type="project" value="TreeGrafter"/>
</dbReference>
<comment type="caution">
    <text evidence="10">The sequence shown here is derived from an EMBL/GenBank/DDBJ whole genome shotgun (WGS) entry which is preliminary data.</text>
</comment>
<sequence length="250" mass="27270">MSSNRGRTVVAVDGLDKTYYLGSVPVAGLRDVTMRIEADTFTVLSGPSGSGKTSLLNLIGCIDRPDKGRIRVGATDVGTLDDDALSDFRARYIGHIFQTFNLIPVLSAYENVEYPLRLRNVPPGKRRRRVMDLLDAVGLADKAKNRPGEMSGGQRQRVAIARALAPRPRLVLADEPTANLDSRTGDAIIELMRRMQRERQVSFIFSSHDHRVLAAADRVIHIHDGRIAGVPPAADSDPGMVSGTGEDDDE</sequence>
<dbReference type="Gene3D" id="3.40.50.300">
    <property type="entry name" value="P-loop containing nucleotide triphosphate hydrolases"/>
    <property type="match status" value="1"/>
</dbReference>
<keyword evidence="2" id="KW-1003">Cell membrane</keyword>
<keyword evidence="4 10" id="KW-0067">ATP-binding</keyword>
<dbReference type="SMART" id="SM00382">
    <property type="entry name" value="AAA"/>
    <property type="match status" value="1"/>
</dbReference>
<dbReference type="InterPro" id="IPR003593">
    <property type="entry name" value="AAA+_ATPase"/>
</dbReference>
<accession>A0AAW9QHX8</accession>
<protein>
    <submittedName>
        <fullName evidence="10">ABC transporter ATP-binding protein</fullName>
    </submittedName>
</protein>
<evidence type="ECO:0000256" key="8">
    <source>
        <dbReference type="SAM" id="MobiDB-lite"/>
    </source>
</evidence>